<dbReference type="Proteomes" id="UP000246635">
    <property type="component" value="Unassembled WGS sequence"/>
</dbReference>
<evidence type="ECO:0000256" key="1">
    <source>
        <dbReference type="HAMAP-Rule" id="MF_01526"/>
    </source>
</evidence>
<dbReference type="RefSeq" id="WP_110047382.1">
    <property type="nucleotide sequence ID" value="NZ_CP054613.1"/>
</dbReference>
<sequence>MNVYDKAYELAKSLRESAEAQALQAAKRSVDGDPDAKRSLEGFMERQHMLQHQMMSGEEPSPGELEQMNKLYELLTLNPLISQYFEAERRFAVLFEDVNRILGEGLKSLLD</sequence>
<dbReference type="InterPro" id="IPR023378">
    <property type="entry name" value="YheA/YmcA-like_dom_sf"/>
</dbReference>
<dbReference type="HAMAP" id="MF_01526">
    <property type="entry name" value="UPF0342"/>
    <property type="match status" value="1"/>
</dbReference>
<dbReference type="Gene3D" id="1.20.1500.10">
    <property type="entry name" value="YheA/YmcA-like"/>
    <property type="match status" value="1"/>
</dbReference>
<gene>
    <name evidence="2" type="ORF">DFQ01_14211</name>
</gene>
<proteinExistence type="inferred from homology"/>
<organism evidence="2 3">
    <name type="scientific">Paenibacillus cellulosilyticus</name>
    <dbReference type="NCBI Taxonomy" id="375489"/>
    <lineage>
        <taxon>Bacteria</taxon>
        <taxon>Bacillati</taxon>
        <taxon>Bacillota</taxon>
        <taxon>Bacilli</taxon>
        <taxon>Bacillales</taxon>
        <taxon>Paenibacillaceae</taxon>
        <taxon>Paenibacillus</taxon>
    </lineage>
</organism>
<dbReference type="SUPFAM" id="SSF158622">
    <property type="entry name" value="YheA/YmcA-like"/>
    <property type="match status" value="1"/>
</dbReference>
<dbReference type="AlphaFoldDB" id="A0A2V2YN98"/>
<evidence type="ECO:0000313" key="2">
    <source>
        <dbReference type="EMBL" id="PWV90563.1"/>
    </source>
</evidence>
<comment type="caution">
    <text evidence="2">The sequence shown here is derived from an EMBL/GenBank/DDBJ whole genome shotgun (WGS) entry which is preliminary data.</text>
</comment>
<dbReference type="OrthoDB" id="9811402at2"/>
<dbReference type="Pfam" id="PF06133">
    <property type="entry name" value="Com_YlbF"/>
    <property type="match status" value="1"/>
</dbReference>
<keyword evidence="3" id="KW-1185">Reference proteome</keyword>
<dbReference type="InterPro" id="IPR010368">
    <property type="entry name" value="Com_YlbF"/>
</dbReference>
<comment type="similarity">
    <text evidence="1">Belongs to the UPF0342 family.</text>
</comment>
<name>A0A2V2YN98_9BACL</name>
<dbReference type="EMBL" id="QGTQ01000042">
    <property type="protein sequence ID" value="PWV90563.1"/>
    <property type="molecule type" value="Genomic_DNA"/>
</dbReference>
<protein>
    <recommendedName>
        <fullName evidence="1">UPF0342 protein DFQ01_14211</fullName>
    </recommendedName>
</protein>
<accession>A0A2V2YN98</accession>
<evidence type="ECO:0000313" key="3">
    <source>
        <dbReference type="Proteomes" id="UP000246635"/>
    </source>
</evidence>
<reference evidence="2 3" key="1">
    <citation type="submission" date="2018-05" db="EMBL/GenBank/DDBJ databases">
        <title>Genomic Encyclopedia of Type Strains, Phase III (KMG-III): the genomes of soil and plant-associated and newly described type strains.</title>
        <authorList>
            <person name="Whitman W."/>
        </authorList>
    </citation>
    <scope>NUCLEOTIDE SEQUENCE [LARGE SCALE GENOMIC DNA]</scope>
    <source>
        <strain evidence="2 3">CECT 5696</strain>
    </source>
</reference>